<comment type="caution">
    <text evidence="3">The sequence shown here is derived from an EMBL/GenBank/DDBJ whole genome shotgun (WGS) entry which is preliminary data.</text>
</comment>
<organism evidence="3 4">
    <name type="scientific">Gulo gulo</name>
    <name type="common">Wolverine</name>
    <name type="synonym">Gluton</name>
    <dbReference type="NCBI Taxonomy" id="48420"/>
    <lineage>
        <taxon>Eukaryota</taxon>
        <taxon>Metazoa</taxon>
        <taxon>Chordata</taxon>
        <taxon>Craniata</taxon>
        <taxon>Vertebrata</taxon>
        <taxon>Euteleostomi</taxon>
        <taxon>Mammalia</taxon>
        <taxon>Eutheria</taxon>
        <taxon>Laurasiatheria</taxon>
        <taxon>Carnivora</taxon>
        <taxon>Caniformia</taxon>
        <taxon>Musteloidea</taxon>
        <taxon>Mustelidae</taxon>
        <taxon>Guloninae</taxon>
        <taxon>Gulo</taxon>
    </lineage>
</organism>
<keyword evidence="2" id="KW-1133">Transmembrane helix</keyword>
<evidence type="ECO:0000313" key="3">
    <source>
        <dbReference type="EMBL" id="VCX22519.1"/>
    </source>
</evidence>
<dbReference type="AlphaFoldDB" id="A0A9X9Q586"/>
<feature type="transmembrane region" description="Helical" evidence="2">
    <location>
        <begin position="49"/>
        <end position="74"/>
    </location>
</feature>
<keyword evidence="2" id="KW-0812">Transmembrane</keyword>
<dbReference type="Proteomes" id="UP000269945">
    <property type="component" value="Unassembled WGS sequence"/>
</dbReference>
<evidence type="ECO:0000313" key="4">
    <source>
        <dbReference type="Proteomes" id="UP000269945"/>
    </source>
</evidence>
<protein>
    <submittedName>
        <fullName evidence="3">Uncharacterized protein</fullName>
    </submittedName>
</protein>
<name>A0A9X9Q586_GULGU</name>
<feature type="transmembrane region" description="Helical" evidence="2">
    <location>
        <begin position="94"/>
        <end position="121"/>
    </location>
</feature>
<keyword evidence="4" id="KW-1185">Reference proteome</keyword>
<dbReference type="EMBL" id="CYRY02037379">
    <property type="protein sequence ID" value="VCX22519.1"/>
    <property type="molecule type" value="Genomic_DNA"/>
</dbReference>
<evidence type="ECO:0000256" key="1">
    <source>
        <dbReference type="SAM" id="MobiDB-lite"/>
    </source>
</evidence>
<sequence length="126" mass="13495">MEAMDQAEGLMDSPREMPPPLPPSPPSEPAQKPPPPGAGSHSLHVRSSLCLLAASQFLLACGVIWLSGYGPIWSQNATDLLSSLLTLLEQLGPMAWLGFGTWEVPSLLLVTLSVILITTLVRRLLT</sequence>
<feature type="region of interest" description="Disordered" evidence="1">
    <location>
        <begin position="1"/>
        <end position="43"/>
    </location>
</feature>
<evidence type="ECO:0000256" key="2">
    <source>
        <dbReference type="SAM" id="Phobius"/>
    </source>
</evidence>
<proteinExistence type="predicted"/>
<accession>A0A9X9Q586</accession>
<gene>
    <name evidence="3" type="ORF">BN2614_LOCUS5</name>
</gene>
<keyword evidence="2" id="KW-0472">Membrane</keyword>
<feature type="compositionally biased region" description="Pro residues" evidence="1">
    <location>
        <begin position="16"/>
        <end position="37"/>
    </location>
</feature>
<reference evidence="3 4" key="1">
    <citation type="submission" date="2018-10" db="EMBL/GenBank/DDBJ databases">
        <authorList>
            <person name="Ekblom R."/>
            <person name="Jareborg N."/>
        </authorList>
    </citation>
    <scope>NUCLEOTIDE SEQUENCE [LARGE SCALE GENOMIC DNA]</scope>
    <source>
        <tissue evidence="3">Muscle</tissue>
    </source>
</reference>